<proteinExistence type="predicted"/>
<evidence type="ECO:0000256" key="6">
    <source>
        <dbReference type="SAM" id="Phobius"/>
    </source>
</evidence>
<dbReference type="InterPro" id="IPR037185">
    <property type="entry name" value="EmrE-like"/>
</dbReference>
<evidence type="ECO:0000256" key="1">
    <source>
        <dbReference type="ARBA" id="ARBA00004141"/>
    </source>
</evidence>
<dbReference type="GO" id="GO:0015165">
    <property type="term" value="F:pyrimidine nucleotide-sugar transmembrane transporter activity"/>
    <property type="evidence" value="ECO:0007669"/>
    <property type="project" value="InterPro"/>
</dbReference>
<dbReference type="NCBIfam" id="TIGR00803">
    <property type="entry name" value="nst"/>
    <property type="match status" value="1"/>
</dbReference>
<keyword evidence="3 6" id="KW-1133">Transmembrane helix</keyword>
<accession>A0A8J5XJW1</accession>
<gene>
    <name evidence="7" type="ORF">KFE25_005456</name>
</gene>
<reference evidence="7" key="1">
    <citation type="submission" date="2021-05" db="EMBL/GenBank/DDBJ databases">
        <title>The genome of the haptophyte Pavlova lutheri (Diacronema luteri, Pavlovales) - a model for lipid biosynthesis in eukaryotic algae.</title>
        <authorList>
            <person name="Hulatt C.J."/>
            <person name="Posewitz M.C."/>
        </authorList>
    </citation>
    <scope>NUCLEOTIDE SEQUENCE</scope>
    <source>
        <strain evidence="7">NIVA-4/92</strain>
    </source>
</reference>
<evidence type="ECO:0008006" key="9">
    <source>
        <dbReference type="Google" id="ProtNLM"/>
    </source>
</evidence>
<evidence type="ECO:0000256" key="2">
    <source>
        <dbReference type="ARBA" id="ARBA00022692"/>
    </source>
</evidence>
<name>A0A8J5XJW1_DIALT</name>
<dbReference type="Gene3D" id="1.10.3730.20">
    <property type="match status" value="1"/>
</dbReference>
<dbReference type="SUPFAM" id="SSF103481">
    <property type="entry name" value="Multidrug resistance efflux transporter EmrE"/>
    <property type="match status" value="1"/>
</dbReference>
<feature type="transmembrane region" description="Helical" evidence="6">
    <location>
        <begin position="65"/>
        <end position="88"/>
    </location>
</feature>
<dbReference type="AlphaFoldDB" id="A0A8J5XJW1"/>
<evidence type="ECO:0000256" key="3">
    <source>
        <dbReference type="ARBA" id="ARBA00022989"/>
    </source>
</evidence>
<dbReference type="Proteomes" id="UP000751190">
    <property type="component" value="Unassembled WGS sequence"/>
</dbReference>
<feature type="transmembrane region" description="Helical" evidence="6">
    <location>
        <begin position="230"/>
        <end position="249"/>
    </location>
</feature>
<dbReference type="OMA" id="RNFGGWA"/>
<protein>
    <recommendedName>
        <fullName evidence="9">UDP-galactose transporter</fullName>
    </recommendedName>
</protein>
<feature type="transmembrane region" description="Helical" evidence="6">
    <location>
        <begin position="320"/>
        <end position="338"/>
    </location>
</feature>
<dbReference type="PANTHER" id="PTHR10231">
    <property type="entry name" value="NUCLEOTIDE-SUGAR TRANSMEMBRANE TRANSPORTER"/>
    <property type="match status" value="1"/>
</dbReference>
<feature type="region of interest" description="Disordered" evidence="5">
    <location>
        <begin position="1"/>
        <end position="22"/>
    </location>
</feature>
<evidence type="ECO:0000313" key="8">
    <source>
        <dbReference type="Proteomes" id="UP000751190"/>
    </source>
</evidence>
<feature type="transmembrane region" description="Helical" evidence="6">
    <location>
        <begin position="195"/>
        <end position="218"/>
    </location>
</feature>
<comment type="subcellular location">
    <subcellularLocation>
        <location evidence="1">Membrane</location>
        <topology evidence="1">Multi-pass membrane protein</topology>
    </subcellularLocation>
</comment>
<dbReference type="OrthoDB" id="408493at2759"/>
<dbReference type="GO" id="GO:0000139">
    <property type="term" value="C:Golgi membrane"/>
    <property type="evidence" value="ECO:0007669"/>
    <property type="project" value="InterPro"/>
</dbReference>
<feature type="transmembrane region" description="Helical" evidence="6">
    <location>
        <begin position="165"/>
        <end position="183"/>
    </location>
</feature>
<evidence type="ECO:0000256" key="5">
    <source>
        <dbReference type="SAM" id="MobiDB-lite"/>
    </source>
</evidence>
<dbReference type="EMBL" id="JAGTXO010000009">
    <property type="protein sequence ID" value="KAG8465886.1"/>
    <property type="molecule type" value="Genomic_DNA"/>
</dbReference>
<sequence>MSAPPAEDDAHPLLNEAPEKPPAPTDVVMRNIKAISLGLLVLQNSAQFLVGGYSRRARADGVPLYLVSVAVLFAEMGKGFLCCAVIMATEGGWRGWLASMRADIAAKPLETLKVGVPAFCYTLQNNLLFVALSNLPPAVCQVLYQTKTLSTAFWSIVILGKEIGVPQWLSLVLLVLGVVLVQWKDSNTNSLGASASPLIGLIAVASCSLLSGFAGVFLERMLKGTKTSLWVRNIQLCLFSVPLQVLAIAQQDYAAVSERGLLGGFNWSAWTVVAINTGGGLLVAVVIKYADNILKTFATVLAIVCSCFISMSIAEFDFKPSGIFFLGVAVVFSSIFLYSTSWSPSQPLASYLFRRDYSV</sequence>
<evidence type="ECO:0000256" key="4">
    <source>
        <dbReference type="ARBA" id="ARBA00023136"/>
    </source>
</evidence>
<feature type="transmembrane region" description="Helical" evidence="6">
    <location>
        <begin position="269"/>
        <end position="290"/>
    </location>
</feature>
<keyword evidence="2 6" id="KW-0812">Transmembrane</keyword>
<comment type="caution">
    <text evidence="7">The sequence shown here is derived from an EMBL/GenBank/DDBJ whole genome shotgun (WGS) entry which is preliminary data.</text>
</comment>
<keyword evidence="8" id="KW-1185">Reference proteome</keyword>
<keyword evidence="4 6" id="KW-0472">Membrane</keyword>
<organism evidence="7 8">
    <name type="scientific">Diacronema lutheri</name>
    <name type="common">Unicellular marine alga</name>
    <name type="synonym">Monochrysis lutheri</name>
    <dbReference type="NCBI Taxonomy" id="2081491"/>
    <lineage>
        <taxon>Eukaryota</taxon>
        <taxon>Haptista</taxon>
        <taxon>Haptophyta</taxon>
        <taxon>Pavlovophyceae</taxon>
        <taxon>Pavlovales</taxon>
        <taxon>Pavlovaceae</taxon>
        <taxon>Diacronema</taxon>
    </lineage>
</organism>
<dbReference type="PIRSF" id="PIRSF005799">
    <property type="entry name" value="UDP-gal_transpt"/>
    <property type="match status" value="1"/>
</dbReference>
<evidence type="ECO:0000313" key="7">
    <source>
        <dbReference type="EMBL" id="KAG8465886.1"/>
    </source>
</evidence>
<dbReference type="InterPro" id="IPR007271">
    <property type="entry name" value="Nuc_sug_transpt"/>
</dbReference>
<dbReference type="Pfam" id="PF04142">
    <property type="entry name" value="Nuc_sug_transp"/>
    <property type="match status" value="1"/>
</dbReference>
<feature type="transmembrane region" description="Helical" evidence="6">
    <location>
        <begin position="297"/>
        <end position="314"/>
    </location>
</feature>